<evidence type="ECO:0000256" key="1">
    <source>
        <dbReference type="SAM" id="SignalP"/>
    </source>
</evidence>
<proteinExistence type="predicted"/>
<evidence type="ECO:0000313" key="2">
    <source>
        <dbReference type="EMBL" id="MFB9203416.1"/>
    </source>
</evidence>
<sequence length="81" mass="8743">MKRSPALLCAMAAPVLYAVANLVAIQAAAHPTGLHPSFEEPWNDWMLRQLDRELGSARAWTFGITFILAAEAAFSVPCTTG</sequence>
<comment type="caution">
    <text evidence="2">The sequence shown here is derived from an EMBL/GenBank/DDBJ whole genome shotgun (WGS) entry which is preliminary data.</text>
</comment>
<dbReference type="EMBL" id="JBHMEI010000014">
    <property type="protein sequence ID" value="MFB9203416.1"/>
    <property type="molecule type" value="Genomic_DNA"/>
</dbReference>
<protein>
    <submittedName>
        <fullName evidence="2">Uncharacterized protein</fullName>
    </submittedName>
</protein>
<feature type="chain" id="PRO_5046987631" evidence="1">
    <location>
        <begin position="21"/>
        <end position="81"/>
    </location>
</feature>
<accession>A0ABV5IG27</accession>
<evidence type="ECO:0000313" key="3">
    <source>
        <dbReference type="Proteomes" id="UP001589647"/>
    </source>
</evidence>
<keyword evidence="1" id="KW-0732">Signal</keyword>
<keyword evidence="3" id="KW-1185">Reference proteome</keyword>
<name>A0ABV5IG27_9ACTN</name>
<feature type="signal peptide" evidence="1">
    <location>
        <begin position="1"/>
        <end position="20"/>
    </location>
</feature>
<dbReference type="Proteomes" id="UP001589647">
    <property type="component" value="Unassembled WGS sequence"/>
</dbReference>
<dbReference type="RefSeq" id="WP_189653476.1">
    <property type="nucleotide sequence ID" value="NZ_BMRC01000042.1"/>
</dbReference>
<reference evidence="2 3" key="1">
    <citation type="submission" date="2024-09" db="EMBL/GenBank/DDBJ databases">
        <authorList>
            <person name="Sun Q."/>
            <person name="Mori K."/>
        </authorList>
    </citation>
    <scope>NUCLEOTIDE SEQUENCE [LARGE SCALE GENOMIC DNA]</scope>
    <source>
        <strain evidence="2 3">CCM 3426</strain>
    </source>
</reference>
<organism evidence="2 3">
    <name type="scientific">Nonomuraea spiralis</name>
    <dbReference type="NCBI Taxonomy" id="46182"/>
    <lineage>
        <taxon>Bacteria</taxon>
        <taxon>Bacillati</taxon>
        <taxon>Actinomycetota</taxon>
        <taxon>Actinomycetes</taxon>
        <taxon>Streptosporangiales</taxon>
        <taxon>Streptosporangiaceae</taxon>
        <taxon>Nonomuraea</taxon>
    </lineage>
</organism>
<gene>
    <name evidence="2" type="ORF">ACFFV7_19660</name>
</gene>